<dbReference type="EMBL" id="LAZR01010888">
    <property type="protein sequence ID" value="KKM64490.1"/>
    <property type="molecule type" value="Genomic_DNA"/>
</dbReference>
<proteinExistence type="predicted"/>
<organism evidence="1">
    <name type="scientific">marine sediment metagenome</name>
    <dbReference type="NCBI Taxonomy" id="412755"/>
    <lineage>
        <taxon>unclassified sequences</taxon>
        <taxon>metagenomes</taxon>
        <taxon>ecological metagenomes</taxon>
    </lineage>
</organism>
<comment type="caution">
    <text evidence="1">The sequence shown here is derived from an EMBL/GenBank/DDBJ whole genome shotgun (WGS) entry which is preliminary data.</text>
</comment>
<protein>
    <submittedName>
        <fullName evidence="1">Uncharacterized protein</fullName>
    </submittedName>
</protein>
<name>A0A0F9LJU2_9ZZZZ</name>
<evidence type="ECO:0000313" key="1">
    <source>
        <dbReference type="EMBL" id="KKM64490.1"/>
    </source>
</evidence>
<reference evidence="1" key="1">
    <citation type="journal article" date="2015" name="Nature">
        <title>Complex archaea that bridge the gap between prokaryotes and eukaryotes.</title>
        <authorList>
            <person name="Spang A."/>
            <person name="Saw J.H."/>
            <person name="Jorgensen S.L."/>
            <person name="Zaremba-Niedzwiedzka K."/>
            <person name="Martijn J."/>
            <person name="Lind A.E."/>
            <person name="van Eijk R."/>
            <person name="Schleper C."/>
            <person name="Guy L."/>
            <person name="Ettema T.J."/>
        </authorList>
    </citation>
    <scope>NUCLEOTIDE SEQUENCE</scope>
</reference>
<dbReference type="AlphaFoldDB" id="A0A0F9LJU2"/>
<gene>
    <name evidence="1" type="ORF">LCGC14_1500810</name>
</gene>
<sequence>MNDYTPPKWHPETTVEMGDYAEVAQSHIAETLIELRLATKDLKSFRTWCTIGKLKDALHHAEVASRLLHSLDDLVHRLTLEELMEIAEG</sequence>
<accession>A0A0F9LJU2</accession>